<evidence type="ECO:0008006" key="4">
    <source>
        <dbReference type="Google" id="ProtNLM"/>
    </source>
</evidence>
<reference evidence="2 3" key="1">
    <citation type="submission" date="2020-09" db="EMBL/GenBank/DDBJ databases">
        <title>Echinicola sp. CAU 1574 isolated from sand of Sido Beach.</title>
        <authorList>
            <person name="Kim W."/>
        </authorList>
    </citation>
    <scope>NUCLEOTIDE SEQUENCE [LARGE SCALE GENOMIC DNA]</scope>
    <source>
        <strain evidence="2 3">CAU 1574</strain>
    </source>
</reference>
<keyword evidence="1" id="KW-0812">Transmembrane</keyword>
<gene>
    <name evidence="2" type="ORF">IFO69_08680</name>
</gene>
<evidence type="ECO:0000256" key="1">
    <source>
        <dbReference type="SAM" id="Phobius"/>
    </source>
</evidence>
<organism evidence="2 3">
    <name type="scientific">Echinicola arenosa</name>
    <dbReference type="NCBI Taxonomy" id="2774144"/>
    <lineage>
        <taxon>Bacteria</taxon>
        <taxon>Pseudomonadati</taxon>
        <taxon>Bacteroidota</taxon>
        <taxon>Cytophagia</taxon>
        <taxon>Cytophagales</taxon>
        <taxon>Cyclobacteriaceae</taxon>
        <taxon>Echinicola</taxon>
    </lineage>
</organism>
<keyword evidence="1" id="KW-1133">Transmembrane helix</keyword>
<keyword evidence="3" id="KW-1185">Reference proteome</keyword>
<name>A0ABR9AJ42_9BACT</name>
<proteinExistence type="predicted"/>
<feature type="transmembrane region" description="Helical" evidence="1">
    <location>
        <begin position="6"/>
        <end position="24"/>
    </location>
</feature>
<sequence length="76" mass="8383">MATVYLTLGFIALFFILMSVRLIFLKNGQFKGTCASQNPYLNKDGGTCSYCGKKVDDNSECGNPDSEVNKVMAKFK</sequence>
<dbReference type="Proteomes" id="UP000647133">
    <property type="component" value="Unassembled WGS sequence"/>
</dbReference>
<evidence type="ECO:0000313" key="3">
    <source>
        <dbReference type="Proteomes" id="UP000647133"/>
    </source>
</evidence>
<comment type="caution">
    <text evidence="2">The sequence shown here is derived from an EMBL/GenBank/DDBJ whole genome shotgun (WGS) entry which is preliminary data.</text>
</comment>
<protein>
    <recommendedName>
        <fullName evidence="4">Membrane or secreted protein</fullName>
    </recommendedName>
</protein>
<keyword evidence="1" id="KW-0472">Membrane</keyword>
<dbReference type="RefSeq" id="WP_192009665.1">
    <property type="nucleotide sequence ID" value="NZ_JACYTQ010000002.1"/>
</dbReference>
<evidence type="ECO:0000313" key="2">
    <source>
        <dbReference type="EMBL" id="MBD8488816.1"/>
    </source>
</evidence>
<accession>A0ABR9AJ42</accession>
<dbReference type="EMBL" id="JACYTQ010000002">
    <property type="protein sequence ID" value="MBD8488816.1"/>
    <property type="molecule type" value="Genomic_DNA"/>
</dbReference>